<reference evidence="1 2" key="1">
    <citation type="submission" date="2018-06" db="EMBL/GenBank/DDBJ databases">
        <authorList>
            <consortium name="Pathogen Informatics"/>
            <person name="Doyle S."/>
        </authorList>
    </citation>
    <scope>NUCLEOTIDE SEQUENCE [LARGE SCALE GENOMIC DNA]</scope>
    <source>
        <strain evidence="1 2">NCTC11544</strain>
    </source>
</reference>
<gene>
    <name evidence="1" type="ORF">NCTC11544_00097</name>
</gene>
<organism evidence="1 2">
    <name type="scientific">Serratia quinivorans</name>
    <dbReference type="NCBI Taxonomy" id="137545"/>
    <lineage>
        <taxon>Bacteria</taxon>
        <taxon>Pseudomonadati</taxon>
        <taxon>Pseudomonadota</taxon>
        <taxon>Gammaproteobacteria</taxon>
        <taxon>Enterobacterales</taxon>
        <taxon>Yersiniaceae</taxon>
        <taxon>Serratia</taxon>
    </lineage>
</organism>
<evidence type="ECO:0000313" key="2">
    <source>
        <dbReference type="Proteomes" id="UP000255529"/>
    </source>
</evidence>
<sequence>MIKTVEIKMNLLHKNIVEVLSEGETIGFIVNTDNKEKPHSLVTPNGNDAGDFDCPRCAIDAAVRTHVNVGSEYATEFKVKGSTSPRKLLLLALLAMLADE</sequence>
<accession>A0A379YBJ9</accession>
<protein>
    <submittedName>
        <fullName evidence="1">Uncharacterized protein</fullName>
    </submittedName>
</protein>
<dbReference type="RefSeq" id="WP_112835768.1">
    <property type="nucleotide sequence ID" value="NZ_CAMKUF010000001.1"/>
</dbReference>
<dbReference type="EMBL" id="UGYN01000002">
    <property type="protein sequence ID" value="SUI43171.1"/>
    <property type="molecule type" value="Genomic_DNA"/>
</dbReference>
<evidence type="ECO:0000313" key="1">
    <source>
        <dbReference type="EMBL" id="SUI43171.1"/>
    </source>
</evidence>
<dbReference type="Proteomes" id="UP000255529">
    <property type="component" value="Unassembled WGS sequence"/>
</dbReference>
<dbReference type="AlphaFoldDB" id="A0A379YBJ9"/>
<proteinExistence type="predicted"/>
<name>A0A379YBJ9_9GAMM</name>